<organism evidence="1 2">
    <name type="scientific">Bacillus coahuilensis p1.1.43</name>
    <dbReference type="NCBI Taxonomy" id="1150625"/>
    <lineage>
        <taxon>Bacteria</taxon>
        <taxon>Bacillati</taxon>
        <taxon>Bacillota</taxon>
        <taxon>Bacilli</taxon>
        <taxon>Bacillales</taxon>
        <taxon>Bacillaceae</taxon>
        <taxon>Bacillus</taxon>
    </lineage>
</organism>
<dbReference type="RefSeq" id="WP_059351418.1">
    <property type="nucleotide sequence ID" value="NZ_LDYG01000033.1"/>
</dbReference>
<dbReference type="PATRIC" id="fig|1150625.3.peg.2412"/>
<comment type="caution">
    <text evidence="1">The sequence shown here is derived from an EMBL/GenBank/DDBJ whole genome shotgun (WGS) entry which is preliminary data.</text>
</comment>
<accession>A0A147K726</accession>
<dbReference type="Proteomes" id="UP000074108">
    <property type="component" value="Unassembled WGS sequence"/>
</dbReference>
<dbReference type="STRING" id="1150625.Q75_11335"/>
<dbReference type="PIRSF" id="PIRSF030140">
    <property type="entry name" value="UCP030140"/>
    <property type="match status" value="1"/>
</dbReference>
<gene>
    <name evidence="1" type="ORF">Q75_11335</name>
</gene>
<dbReference type="Gene3D" id="1.10.4010.10">
    <property type="entry name" value="Type II deoxyuridine triphosphatase"/>
    <property type="match status" value="1"/>
</dbReference>
<dbReference type="Pfam" id="PF08761">
    <property type="entry name" value="dUTPase_2"/>
    <property type="match status" value="1"/>
</dbReference>
<keyword evidence="2" id="KW-1185">Reference proteome</keyword>
<protein>
    <submittedName>
        <fullName evidence="1">dUTPase</fullName>
    </submittedName>
</protein>
<sequence>MNLSSLFTMQRALDTYIEEHHHLKEENLFSKKLLALQVELAELANETRCFKFWSLKDSSPRTVILEEFVDGVHFILSLGLELGVKEMELGDWDGSTEEVTEQFLNILGLIHVLREYKELPDYEVLVHEYFYLGTLLGFTGEEIIKAYHQKNEVNYKRQQEGY</sequence>
<reference evidence="1 2" key="1">
    <citation type="journal article" date="2016" name="Front. Microbiol.">
        <title>Microevolution Analysis of Bacillus coahuilensis Unveils Differences in Phosphorus Acquisition Strategies and Their Regulation.</title>
        <authorList>
            <person name="Gomez-Lunar Z."/>
            <person name="Hernandez-Gonzalez I."/>
            <person name="Rodriguez-Torres M.D."/>
            <person name="Souza V."/>
            <person name="Olmedo-Alvarez G."/>
        </authorList>
    </citation>
    <scope>NUCLEOTIDE SEQUENCE [LARGE SCALE GENOMIC DNA]</scope>
    <source>
        <strain evidence="2">p1.1.43</strain>
    </source>
</reference>
<dbReference type="CDD" id="cd11527">
    <property type="entry name" value="NTP-PPase_dUTPase"/>
    <property type="match status" value="1"/>
</dbReference>
<dbReference type="SUPFAM" id="SSF101386">
    <property type="entry name" value="all-alpha NTP pyrophosphatases"/>
    <property type="match status" value="1"/>
</dbReference>
<dbReference type="InterPro" id="IPR014871">
    <property type="entry name" value="dUTPase/dCTP_pyrophosphatase"/>
</dbReference>
<proteinExistence type="predicted"/>
<evidence type="ECO:0000313" key="2">
    <source>
        <dbReference type="Proteomes" id="UP000074108"/>
    </source>
</evidence>
<dbReference type="InterPro" id="IPR016947">
    <property type="entry name" value="UCP030140"/>
</dbReference>
<dbReference type="OrthoDB" id="5506143at2"/>
<dbReference type="AlphaFoldDB" id="A0A147K726"/>
<name>A0A147K726_9BACI</name>
<evidence type="ECO:0000313" key="1">
    <source>
        <dbReference type="EMBL" id="KUP05770.1"/>
    </source>
</evidence>
<dbReference type="EMBL" id="LDYG01000033">
    <property type="protein sequence ID" value="KUP05770.1"/>
    <property type="molecule type" value="Genomic_DNA"/>
</dbReference>